<dbReference type="AlphaFoldDB" id="A0A0R0D3I0"/>
<dbReference type="NCBIfam" id="NF038054">
    <property type="entry name" value="T3SS_SctI"/>
    <property type="match status" value="1"/>
</dbReference>
<dbReference type="EMBL" id="LDJK01000007">
    <property type="protein sequence ID" value="KRG76652.1"/>
    <property type="molecule type" value="Genomic_DNA"/>
</dbReference>
<proteinExistence type="predicted"/>
<evidence type="ECO:0000313" key="2">
    <source>
        <dbReference type="Proteomes" id="UP000051386"/>
    </source>
</evidence>
<sequence>MISIAPVSAGVSPLAAAEGVSVPLSSRFNQALAERYVTAGQERDAILAAANDPAVAADPARLHALQLRLDEYTKQIALSSSLVSHATKGIETLVKS</sequence>
<reference evidence="1 2" key="1">
    <citation type="submission" date="2015-05" db="EMBL/GenBank/DDBJ databases">
        <title>Genome sequencing and analysis of members of genus Stenotrophomonas.</title>
        <authorList>
            <person name="Patil P.P."/>
            <person name="Midha S."/>
            <person name="Patil P.B."/>
        </authorList>
    </citation>
    <scope>NUCLEOTIDE SEQUENCE [LARGE SCALE GENOMIC DNA]</scope>
    <source>
        <strain evidence="1 2">DSM 21508</strain>
    </source>
</reference>
<organism evidence="1 2">
    <name type="scientific">Stenotrophomonas chelatiphaga</name>
    <dbReference type="NCBI Taxonomy" id="517011"/>
    <lineage>
        <taxon>Bacteria</taxon>
        <taxon>Pseudomonadati</taxon>
        <taxon>Pseudomonadota</taxon>
        <taxon>Gammaproteobacteria</taxon>
        <taxon>Lysobacterales</taxon>
        <taxon>Lysobacteraceae</taxon>
        <taxon>Stenotrophomonas</taxon>
    </lineage>
</organism>
<accession>A0A0R0D3I0</accession>
<evidence type="ECO:0000313" key="1">
    <source>
        <dbReference type="EMBL" id="KRG76652.1"/>
    </source>
</evidence>
<dbReference type="RefSeq" id="WP_057507067.1">
    <property type="nucleotide sequence ID" value="NZ_LDJK01000007.1"/>
</dbReference>
<dbReference type="Proteomes" id="UP000051386">
    <property type="component" value="Unassembled WGS sequence"/>
</dbReference>
<protein>
    <recommendedName>
        <fullName evidence="3">Type III secretion system protein PrgJ</fullName>
    </recommendedName>
</protein>
<dbReference type="PATRIC" id="fig|517011.3.peg.2818"/>
<gene>
    <name evidence="1" type="ORF">ABB28_02315</name>
</gene>
<evidence type="ECO:0008006" key="3">
    <source>
        <dbReference type="Google" id="ProtNLM"/>
    </source>
</evidence>
<name>A0A0R0D3I0_9GAMM</name>
<comment type="caution">
    <text evidence="1">The sequence shown here is derived from an EMBL/GenBank/DDBJ whole genome shotgun (WGS) entry which is preliminary data.</text>
</comment>
<dbReference type="InterPro" id="IPR047754">
    <property type="entry name" value="T3SS_SctI-like"/>
</dbReference>
<keyword evidence="2" id="KW-1185">Reference proteome</keyword>